<comment type="caution">
    <text evidence="1">The sequence shown here is derived from an EMBL/GenBank/DDBJ whole genome shotgun (WGS) entry which is preliminary data.</text>
</comment>
<reference evidence="1" key="1">
    <citation type="journal article" date="2022" name="Plant J.">
        <title>Strategies of tolerance reflected in two North American maple genomes.</title>
        <authorList>
            <person name="McEvoy S.L."/>
            <person name="Sezen U.U."/>
            <person name="Trouern-Trend A."/>
            <person name="McMahon S.M."/>
            <person name="Schaberg P.G."/>
            <person name="Yang J."/>
            <person name="Wegrzyn J.L."/>
            <person name="Swenson N.G."/>
        </authorList>
    </citation>
    <scope>NUCLEOTIDE SEQUENCE</scope>
    <source>
        <strain evidence="1">NS2018</strain>
    </source>
</reference>
<proteinExistence type="predicted"/>
<evidence type="ECO:0000313" key="2">
    <source>
        <dbReference type="Proteomes" id="UP001168877"/>
    </source>
</evidence>
<dbReference type="EMBL" id="JAUESC010000384">
    <property type="protein sequence ID" value="KAK0582617.1"/>
    <property type="molecule type" value="Genomic_DNA"/>
</dbReference>
<sequence length="94" mass="10862">MASRKLVRDSLLCRQTSLFLQLTSKQGSSTRLRLLSPNGNPEFRKSVKELKEKAGELKEVKDELKVRTKQTTEQLYKHVDDVWTEAESSVKKVR</sequence>
<reference evidence="1" key="2">
    <citation type="submission" date="2023-06" db="EMBL/GenBank/DDBJ databases">
        <authorList>
            <person name="Swenson N.G."/>
            <person name="Wegrzyn J.L."/>
            <person name="Mcevoy S.L."/>
        </authorList>
    </citation>
    <scope>NUCLEOTIDE SEQUENCE</scope>
    <source>
        <strain evidence="1">NS2018</strain>
        <tissue evidence="1">Leaf</tissue>
    </source>
</reference>
<organism evidence="1 2">
    <name type="scientific">Acer saccharum</name>
    <name type="common">Sugar maple</name>
    <dbReference type="NCBI Taxonomy" id="4024"/>
    <lineage>
        <taxon>Eukaryota</taxon>
        <taxon>Viridiplantae</taxon>
        <taxon>Streptophyta</taxon>
        <taxon>Embryophyta</taxon>
        <taxon>Tracheophyta</taxon>
        <taxon>Spermatophyta</taxon>
        <taxon>Magnoliopsida</taxon>
        <taxon>eudicotyledons</taxon>
        <taxon>Gunneridae</taxon>
        <taxon>Pentapetalae</taxon>
        <taxon>rosids</taxon>
        <taxon>malvids</taxon>
        <taxon>Sapindales</taxon>
        <taxon>Sapindaceae</taxon>
        <taxon>Hippocastanoideae</taxon>
        <taxon>Acereae</taxon>
        <taxon>Acer</taxon>
    </lineage>
</organism>
<protein>
    <submittedName>
        <fullName evidence="1">Uncharacterized protein</fullName>
    </submittedName>
</protein>
<keyword evidence="2" id="KW-1185">Reference proteome</keyword>
<dbReference type="AlphaFoldDB" id="A0AA39S252"/>
<evidence type="ECO:0000313" key="1">
    <source>
        <dbReference type="EMBL" id="KAK0582617.1"/>
    </source>
</evidence>
<name>A0AA39S252_ACESA</name>
<accession>A0AA39S252</accession>
<gene>
    <name evidence="1" type="ORF">LWI29_027674</name>
</gene>
<dbReference type="Proteomes" id="UP001168877">
    <property type="component" value="Unassembled WGS sequence"/>
</dbReference>